<comment type="caution">
    <text evidence="1">The sequence shown here is derived from an EMBL/GenBank/DDBJ whole genome shotgun (WGS) entry which is preliminary data.</text>
</comment>
<dbReference type="GO" id="GO:0046983">
    <property type="term" value="F:protein dimerization activity"/>
    <property type="evidence" value="ECO:0007669"/>
    <property type="project" value="InterPro"/>
</dbReference>
<gene>
    <name evidence="1" type="ORF">ERL59_19860</name>
</gene>
<dbReference type="GO" id="GO:0043937">
    <property type="term" value="P:regulation of sporulation"/>
    <property type="evidence" value="ECO:0007669"/>
    <property type="project" value="InterPro"/>
</dbReference>
<dbReference type="Pfam" id="PF09388">
    <property type="entry name" value="SpoOE-like"/>
    <property type="match status" value="1"/>
</dbReference>
<protein>
    <submittedName>
        <fullName evidence="1">Aspartyl-phosphate phosphatase Spo0E family protein</fullName>
    </submittedName>
</protein>
<name>A0A6N9Q8L1_9BACL</name>
<dbReference type="InterPro" id="IPR018540">
    <property type="entry name" value="Spo0E-like"/>
</dbReference>
<organism evidence="1 2">
    <name type="scientific">Chengkuizengella marina</name>
    <dbReference type="NCBI Taxonomy" id="2507566"/>
    <lineage>
        <taxon>Bacteria</taxon>
        <taxon>Bacillati</taxon>
        <taxon>Bacillota</taxon>
        <taxon>Bacilli</taxon>
        <taxon>Bacillales</taxon>
        <taxon>Paenibacillaceae</taxon>
        <taxon>Chengkuizengella</taxon>
    </lineage>
</organism>
<dbReference type="SUPFAM" id="SSF140500">
    <property type="entry name" value="BAS1536-like"/>
    <property type="match status" value="1"/>
</dbReference>
<dbReference type="InterPro" id="IPR036638">
    <property type="entry name" value="HLH_DNA-bd_sf"/>
</dbReference>
<dbReference type="InterPro" id="IPR037208">
    <property type="entry name" value="Spo0E-like_sf"/>
</dbReference>
<proteinExistence type="predicted"/>
<evidence type="ECO:0000313" key="1">
    <source>
        <dbReference type="EMBL" id="NBI31192.1"/>
    </source>
</evidence>
<evidence type="ECO:0000313" key="2">
    <source>
        <dbReference type="Proteomes" id="UP000448943"/>
    </source>
</evidence>
<reference evidence="1 2" key="1">
    <citation type="submission" date="2019-01" db="EMBL/GenBank/DDBJ databases">
        <title>Chengkuizengella sp. nov., isolated from deep-sea sediment of East Pacific Ocean.</title>
        <authorList>
            <person name="Yang J."/>
            <person name="Lai Q."/>
            <person name="Shao Z."/>
        </authorList>
    </citation>
    <scope>NUCLEOTIDE SEQUENCE [LARGE SCALE GENOMIC DNA]</scope>
    <source>
        <strain evidence="1 2">YPA3-1-1</strain>
    </source>
</reference>
<dbReference type="OrthoDB" id="2472370at2"/>
<sequence length="63" mass="7298">MHEKQLNKKIEELRQQLTVLIKNKGDFVDDNVIAVSQQLDTFIIQLQTLKKVKKSIPNNHQSA</sequence>
<dbReference type="Gene3D" id="4.10.280.10">
    <property type="entry name" value="Helix-loop-helix DNA-binding domain"/>
    <property type="match status" value="1"/>
</dbReference>
<dbReference type="RefSeq" id="WP_160648014.1">
    <property type="nucleotide sequence ID" value="NZ_SIJB01000065.1"/>
</dbReference>
<dbReference type="AlphaFoldDB" id="A0A6N9Q8L1"/>
<accession>A0A6N9Q8L1</accession>
<dbReference type="EMBL" id="SIJB01000065">
    <property type="protein sequence ID" value="NBI31192.1"/>
    <property type="molecule type" value="Genomic_DNA"/>
</dbReference>
<dbReference type="Proteomes" id="UP000448943">
    <property type="component" value="Unassembled WGS sequence"/>
</dbReference>
<keyword evidence="2" id="KW-1185">Reference proteome</keyword>